<dbReference type="SUPFAM" id="SSF56112">
    <property type="entry name" value="Protein kinase-like (PK-like)"/>
    <property type="match status" value="1"/>
</dbReference>
<protein>
    <recommendedName>
        <fullName evidence="10">Protein kinase domain-containing protein</fullName>
    </recommendedName>
</protein>
<evidence type="ECO:0000256" key="1">
    <source>
        <dbReference type="ARBA" id="ARBA00004162"/>
    </source>
</evidence>
<keyword evidence="2" id="KW-1003">Cell membrane</keyword>
<dbReference type="Proteomes" id="UP001408789">
    <property type="component" value="Unassembled WGS sequence"/>
</dbReference>
<evidence type="ECO:0000256" key="5">
    <source>
        <dbReference type="ARBA" id="ARBA00022989"/>
    </source>
</evidence>
<reference evidence="11 12" key="1">
    <citation type="submission" date="2024-04" db="EMBL/GenBank/DDBJ databases">
        <title>The reference genome of an endangered Asteraceae, Deinandra increscens subsp. villosa, native to the Central Coast of California.</title>
        <authorList>
            <person name="Guilliams M."/>
            <person name="Hasenstab-Lehman K."/>
            <person name="Meyer R."/>
            <person name="Mcevoy S."/>
        </authorList>
    </citation>
    <scope>NUCLEOTIDE SEQUENCE [LARGE SCALE GENOMIC DNA]</scope>
    <source>
        <tissue evidence="11">Leaf</tissue>
    </source>
</reference>
<dbReference type="GO" id="GO:0005886">
    <property type="term" value="C:plasma membrane"/>
    <property type="evidence" value="ECO:0007669"/>
    <property type="project" value="UniProtKB-SubCell"/>
</dbReference>
<dbReference type="InterPro" id="IPR011009">
    <property type="entry name" value="Kinase-like_dom_sf"/>
</dbReference>
<dbReference type="EMBL" id="JBCNJP010002509">
    <property type="protein sequence ID" value="KAK9050285.1"/>
    <property type="molecule type" value="Genomic_DNA"/>
</dbReference>
<keyword evidence="4" id="KW-0732">Signal</keyword>
<keyword evidence="12" id="KW-1185">Reference proteome</keyword>
<dbReference type="GO" id="GO:0019199">
    <property type="term" value="F:transmembrane receptor protein kinase activity"/>
    <property type="evidence" value="ECO:0007669"/>
    <property type="project" value="InterPro"/>
</dbReference>
<keyword evidence="8" id="KW-0547">Nucleotide-binding</keyword>
<name>A0AAP0CAC4_9ASTR</name>
<evidence type="ECO:0000256" key="8">
    <source>
        <dbReference type="PROSITE-ProRule" id="PRU10141"/>
    </source>
</evidence>
<dbReference type="PROSITE" id="PS50011">
    <property type="entry name" value="PROTEIN_KINASE_DOM"/>
    <property type="match status" value="1"/>
</dbReference>
<dbReference type="InterPro" id="IPR001245">
    <property type="entry name" value="Ser-Thr/Tyr_kinase_cat_dom"/>
</dbReference>
<keyword evidence="8" id="KW-0067">ATP-binding</keyword>
<organism evidence="11 12">
    <name type="scientific">Deinandra increscens subsp. villosa</name>
    <dbReference type="NCBI Taxonomy" id="3103831"/>
    <lineage>
        <taxon>Eukaryota</taxon>
        <taxon>Viridiplantae</taxon>
        <taxon>Streptophyta</taxon>
        <taxon>Embryophyta</taxon>
        <taxon>Tracheophyta</taxon>
        <taxon>Spermatophyta</taxon>
        <taxon>Magnoliopsida</taxon>
        <taxon>eudicotyledons</taxon>
        <taxon>Gunneridae</taxon>
        <taxon>Pentapetalae</taxon>
        <taxon>asterids</taxon>
        <taxon>campanulids</taxon>
        <taxon>Asterales</taxon>
        <taxon>Asteraceae</taxon>
        <taxon>Asteroideae</taxon>
        <taxon>Heliantheae alliance</taxon>
        <taxon>Madieae</taxon>
        <taxon>Madiinae</taxon>
        <taxon>Deinandra</taxon>
    </lineage>
</organism>
<keyword evidence="3 9" id="KW-0812">Transmembrane</keyword>
<evidence type="ECO:0000256" key="2">
    <source>
        <dbReference type="ARBA" id="ARBA00022475"/>
    </source>
</evidence>
<feature type="transmembrane region" description="Helical" evidence="9">
    <location>
        <begin position="116"/>
        <end position="136"/>
    </location>
</feature>
<evidence type="ECO:0000256" key="7">
    <source>
        <dbReference type="ARBA" id="ARBA00023157"/>
    </source>
</evidence>
<feature type="domain" description="Protein kinase" evidence="10">
    <location>
        <begin position="201"/>
        <end position="263"/>
    </location>
</feature>
<dbReference type="GO" id="GO:0005524">
    <property type="term" value="F:ATP binding"/>
    <property type="evidence" value="ECO:0007669"/>
    <property type="project" value="UniProtKB-UniRule"/>
</dbReference>
<keyword evidence="5 9" id="KW-1133">Transmembrane helix</keyword>
<evidence type="ECO:0000256" key="9">
    <source>
        <dbReference type="SAM" id="Phobius"/>
    </source>
</evidence>
<dbReference type="InterPro" id="IPR017441">
    <property type="entry name" value="Protein_kinase_ATP_BS"/>
</dbReference>
<dbReference type="GO" id="GO:0045087">
    <property type="term" value="P:innate immune response"/>
    <property type="evidence" value="ECO:0007669"/>
    <property type="project" value="InterPro"/>
</dbReference>
<comment type="caution">
    <text evidence="11">The sequence shown here is derived from an EMBL/GenBank/DDBJ whole genome shotgun (WGS) entry which is preliminary data.</text>
</comment>
<dbReference type="PANTHER" id="PTHR46204:SF27">
    <property type="entry name" value="PROTEIN KINASE DOMAIN-CONTAINING PROTEIN"/>
    <property type="match status" value="1"/>
</dbReference>
<dbReference type="PANTHER" id="PTHR46204">
    <property type="entry name" value="CHITIN ELICITOR RECEPTOR KINASE 1-RELATED"/>
    <property type="match status" value="1"/>
</dbReference>
<evidence type="ECO:0000259" key="10">
    <source>
        <dbReference type="PROSITE" id="PS50011"/>
    </source>
</evidence>
<dbReference type="InterPro" id="IPR044812">
    <property type="entry name" value="CERK1/LYK3-like"/>
</dbReference>
<evidence type="ECO:0000256" key="3">
    <source>
        <dbReference type="ARBA" id="ARBA00022692"/>
    </source>
</evidence>
<dbReference type="AlphaFoldDB" id="A0AAP0CAC4"/>
<gene>
    <name evidence="11" type="ORF">SSX86_030746</name>
</gene>
<keyword evidence="6 9" id="KW-0472">Membrane</keyword>
<comment type="subcellular location">
    <subcellularLocation>
        <location evidence="1">Cell membrane</location>
        <topology evidence="1">Single-pass membrane protein</topology>
    </subcellularLocation>
</comment>
<evidence type="ECO:0000313" key="11">
    <source>
        <dbReference type="EMBL" id="KAK9050285.1"/>
    </source>
</evidence>
<evidence type="ECO:0000256" key="4">
    <source>
        <dbReference type="ARBA" id="ARBA00022729"/>
    </source>
</evidence>
<feature type="transmembrane region" description="Helical" evidence="9">
    <location>
        <begin position="12"/>
        <end position="29"/>
    </location>
</feature>
<accession>A0AAP0CAC4</accession>
<dbReference type="Gene3D" id="3.30.200.20">
    <property type="entry name" value="Phosphorylase Kinase, domain 1"/>
    <property type="match status" value="1"/>
</dbReference>
<dbReference type="InterPro" id="IPR000719">
    <property type="entry name" value="Prot_kinase_dom"/>
</dbReference>
<dbReference type="PROSITE" id="PS00107">
    <property type="entry name" value="PROTEIN_KINASE_ATP"/>
    <property type="match status" value="1"/>
</dbReference>
<evidence type="ECO:0000256" key="6">
    <source>
        <dbReference type="ARBA" id="ARBA00023136"/>
    </source>
</evidence>
<dbReference type="Pfam" id="PF07714">
    <property type="entry name" value="PK_Tyr_Ser-Thr"/>
    <property type="match status" value="1"/>
</dbReference>
<keyword evidence="7" id="KW-1015">Disulfide bond</keyword>
<proteinExistence type="predicted"/>
<sequence>MLELNLGFRSITFLFFTSFCITYLVQYYIEHRTTDPAPIFSRYKNTNETSNIPSFNLTDSLSFEVVTQSQLEWTSYQSSWVADRWDLNWSYMPHSSVGDVEVYDRPVTTLHCQGSYQLWAIVGISVGVVGMVLFLAECIYNRVYINKNVGRSSVLLRNAEVQLMPAQAPNGGVLVGGLEGITVDKAVEFSYEELSKATHDFCPGNMIGHGGFGSVYYAELRGQKAAIKKMDMQASKEFLAELKILTHIHHLNLVRGVKFEHSS</sequence>
<evidence type="ECO:0000313" key="12">
    <source>
        <dbReference type="Proteomes" id="UP001408789"/>
    </source>
</evidence>
<feature type="binding site" evidence="8">
    <location>
        <position position="229"/>
    </location>
    <ligand>
        <name>ATP</name>
        <dbReference type="ChEBI" id="CHEBI:30616"/>
    </ligand>
</feature>